<proteinExistence type="predicted"/>
<comment type="subcellular location">
    <subcellularLocation>
        <location evidence="1">Membrane</location>
        <topology evidence="1">Multi-pass membrane protein</topology>
    </subcellularLocation>
</comment>
<keyword evidence="6" id="KW-0675">Receptor</keyword>
<protein>
    <recommendedName>
        <fullName evidence="9">G-protein coupled receptors family 1 profile domain-containing protein</fullName>
    </recommendedName>
</protein>
<name>A0AAD9DRM2_9TELE</name>
<feature type="non-terminal residue" evidence="10">
    <location>
        <position position="1"/>
    </location>
</feature>
<dbReference type="EMBL" id="JAROKS010000019">
    <property type="protein sequence ID" value="KAK1792645.1"/>
    <property type="molecule type" value="Genomic_DNA"/>
</dbReference>
<gene>
    <name evidence="10" type="ORF">P4O66_012579</name>
</gene>
<evidence type="ECO:0000313" key="10">
    <source>
        <dbReference type="EMBL" id="KAK1792645.1"/>
    </source>
</evidence>
<evidence type="ECO:0000256" key="1">
    <source>
        <dbReference type="ARBA" id="ARBA00004141"/>
    </source>
</evidence>
<dbReference type="PANTHER" id="PTHR24243">
    <property type="entry name" value="G-PROTEIN COUPLED RECEPTOR"/>
    <property type="match status" value="1"/>
</dbReference>
<sequence length="331" mass="37423">MNESLGTFQLSCNTSPSLVPDLYISVTKQEPYHIAIPMTVFYAILFVFGVLFNGISILTLLTDVRMKASAIQLYLLSLVLSDVLQLLTIPITVYRYYWESYPWRLGEPLCKAYFMVCQMYCATTSWVILAFTGERYMAICHTMRSLSSLRRSRLPCLLAWIWLLSLGSSVPFALVYRHARACILDYGATSPDKAFVVSTMCEMTEEEPSPVYKGALLLRGILCFLVPLMCIFTLYILIIAHFRYNSRQRTAMGITRAVTSGDGRTTQCLQNGKLLLQEKRALRLMGAVVVAFFMFNFPDIASSLMQVYVSSWSGTVLTVYTVLKSYLSLPL</sequence>
<feature type="transmembrane region" description="Helical" evidence="8">
    <location>
        <begin position="154"/>
        <end position="176"/>
    </location>
</feature>
<comment type="caution">
    <text evidence="10">The sequence shown here is derived from an EMBL/GenBank/DDBJ whole genome shotgun (WGS) entry which is preliminary data.</text>
</comment>
<keyword evidence="4" id="KW-0297">G-protein coupled receptor</keyword>
<keyword evidence="7" id="KW-0807">Transducer</keyword>
<accession>A0AAD9DRM2</accession>
<dbReference type="Pfam" id="PF00001">
    <property type="entry name" value="7tm_1"/>
    <property type="match status" value="1"/>
</dbReference>
<dbReference type="PRINTS" id="PR00237">
    <property type="entry name" value="GPCRRHODOPSN"/>
</dbReference>
<evidence type="ECO:0000313" key="11">
    <source>
        <dbReference type="Proteomes" id="UP001239994"/>
    </source>
</evidence>
<keyword evidence="3 8" id="KW-1133">Transmembrane helix</keyword>
<feature type="domain" description="G-protein coupled receptors family 1 profile" evidence="9">
    <location>
        <begin position="52"/>
        <end position="331"/>
    </location>
</feature>
<feature type="transmembrane region" description="Helical" evidence="8">
    <location>
        <begin position="73"/>
        <end position="93"/>
    </location>
</feature>
<dbReference type="PANTHER" id="PTHR24243:SF207">
    <property type="entry name" value="PYROKININ-1 RECEPTOR-LIKE"/>
    <property type="match status" value="1"/>
</dbReference>
<keyword evidence="11" id="KW-1185">Reference proteome</keyword>
<dbReference type="InterPro" id="IPR017452">
    <property type="entry name" value="GPCR_Rhodpsn_7TM"/>
</dbReference>
<evidence type="ECO:0000256" key="8">
    <source>
        <dbReference type="SAM" id="Phobius"/>
    </source>
</evidence>
<dbReference type="GO" id="GO:0004930">
    <property type="term" value="F:G protein-coupled receptor activity"/>
    <property type="evidence" value="ECO:0007669"/>
    <property type="project" value="UniProtKB-KW"/>
</dbReference>
<feature type="transmembrane region" description="Helical" evidence="8">
    <location>
        <begin position="113"/>
        <end position="133"/>
    </location>
</feature>
<evidence type="ECO:0000256" key="7">
    <source>
        <dbReference type="ARBA" id="ARBA00023224"/>
    </source>
</evidence>
<evidence type="ECO:0000256" key="4">
    <source>
        <dbReference type="ARBA" id="ARBA00023040"/>
    </source>
</evidence>
<reference evidence="10" key="1">
    <citation type="submission" date="2023-03" db="EMBL/GenBank/DDBJ databases">
        <title>Electrophorus voltai genome.</title>
        <authorList>
            <person name="Bian C."/>
        </authorList>
    </citation>
    <scope>NUCLEOTIDE SEQUENCE</scope>
    <source>
        <strain evidence="10">CB-2022</strain>
        <tissue evidence="10">Muscle</tissue>
    </source>
</reference>
<dbReference type="AlphaFoldDB" id="A0AAD9DRM2"/>
<dbReference type="InterPro" id="IPR000276">
    <property type="entry name" value="GPCR_Rhodpsn"/>
</dbReference>
<evidence type="ECO:0000256" key="5">
    <source>
        <dbReference type="ARBA" id="ARBA00023136"/>
    </source>
</evidence>
<feature type="transmembrane region" description="Helical" evidence="8">
    <location>
        <begin position="40"/>
        <end position="61"/>
    </location>
</feature>
<evidence type="ECO:0000259" key="9">
    <source>
        <dbReference type="PROSITE" id="PS50262"/>
    </source>
</evidence>
<keyword evidence="5 8" id="KW-0472">Membrane</keyword>
<evidence type="ECO:0000256" key="2">
    <source>
        <dbReference type="ARBA" id="ARBA00022692"/>
    </source>
</evidence>
<dbReference type="Proteomes" id="UP001239994">
    <property type="component" value="Unassembled WGS sequence"/>
</dbReference>
<dbReference type="PROSITE" id="PS50262">
    <property type="entry name" value="G_PROTEIN_RECEP_F1_2"/>
    <property type="match status" value="1"/>
</dbReference>
<feature type="transmembrane region" description="Helical" evidence="8">
    <location>
        <begin position="281"/>
        <end position="298"/>
    </location>
</feature>
<evidence type="ECO:0000256" key="6">
    <source>
        <dbReference type="ARBA" id="ARBA00023170"/>
    </source>
</evidence>
<dbReference type="Gene3D" id="1.20.1070.10">
    <property type="entry name" value="Rhodopsin 7-helix transmembrane proteins"/>
    <property type="match status" value="1"/>
</dbReference>
<feature type="transmembrane region" description="Helical" evidence="8">
    <location>
        <begin position="216"/>
        <end position="242"/>
    </location>
</feature>
<organism evidence="10 11">
    <name type="scientific">Electrophorus voltai</name>
    <dbReference type="NCBI Taxonomy" id="2609070"/>
    <lineage>
        <taxon>Eukaryota</taxon>
        <taxon>Metazoa</taxon>
        <taxon>Chordata</taxon>
        <taxon>Craniata</taxon>
        <taxon>Vertebrata</taxon>
        <taxon>Euteleostomi</taxon>
        <taxon>Actinopterygii</taxon>
        <taxon>Neopterygii</taxon>
        <taxon>Teleostei</taxon>
        <taxon>Ostariophysi</taxon>
        <taxon>Gymnotiformes</taxon>
        <taxon>Gymnotoidei</taxon>
        <taxon>Gymnotidae</taxon>
        <taxon>Electrophorus</taxon>
    </lineage>
</organism>
<dbReference type="SUPFAM" id="SSF81321">
    <property type="entry name" value="Family A G protein-coupled receptor-like"/>
    <property type="match status" value="1"/>
</dbReference>
<evidence type="ECO:0000256" key="3">
    <source>
        <dbReference type="ARBA" id="ARBA00022989"/>
    </source>
</evidence>
<dbReference type="GO" id="GO:0005886">
    <property type="term" value="C:plasma membrane"/>
    <property type="evidence" value="ECO:0007669"/>
    <property type="project" value="TreeGrafter"/>
</dbReference>
<keyword evidence="2 8" id="KW-0812">Transmembrane</keyword>